<evidence type="ECO:0000256" key="1">
    <source>
        <dbReference type="ARBA" id="ARBA00003820"/>
    </source>
</evidence>
<dbReference type="InterPro" id="IPR000067">
    <property type="entry name" value="FlgMring_FliF"/>
</dbReference>
<evidence type="ECO:0000256" key="8">
    <source>
        <dbReference type="ARBA" id="ARBA00022989"/>
    </source>
</evidence>
<gene>
    <name evidence="17" type="ORF">PHACT_01905</name>
</gene>
<evidence type="ECO:0000256" key="2">
    <source>
        <dbReference type="ARBA" id="ARBA00004117"/>
    </source>
</evidence>
<feature type="domain" description="Flagellar M-ring C-terminal" evidence="16">
    <location>
        <begin position="258"/>
        <end position="425"/>
    </location>
</feature>
<evidence type="ECO:0000256" key="11">
    <source>
        <dbReference type="ARBA" id="ARBA00025936"/>
    </source>
</evidence>
<comment type="subcellular location">
    <subcellularLocation>
        <location evidence="2 12">Bacterial flagellum basal body</location>
    </subcellularLocation>
    <subcellularLocation>
        <location evidence="3">Cell membrane</location>
        <topology evidence="3">Multi-pass membrane protein</topology>
    </subcellularLocation>
</comment>
<keyword evidence="9 14" id="KW-0472">Membrane</keyword>
<dbReference type="InterPro" id="IPR045851">
    <property type="entry name" value="AMP-bd_C_sf"/>
</dbReference>
<evidence type="ECO:0000256" key="13">
    <source>
        <dbReference type="SAM" id="MobiDB-lite"/>
    </source>
</evidence>
<keyword evidence="17" id="KW-0969">Cilium</keyword>
<feature type="compositionally biased region" description="Low complexity" evidence="13">
    <location>
        <begin position="321"/>
        <end position="330"/>
    </location>
</feature>
<dbReference type="GO" id="GO:0003774">
    <property type="term" value="F:cytoskeletal motor activity"/>
    <property type="evidence" value="ECO:0007669"/>
    <property type="project" value="InterPro"/>
</dbReference>
<comment type="function">
    <text evidence="1 12">The M ring may be actively involved in energy transduction.</text>
</comment>
<dbReference type="Proteomes" id="UP000175669">
    <property type="component" value="Unassembled WGS sequence"/>
</dbReference>
<keyword evidence="17" id="KW-0966">Cell projection</keyword>
<dbReference type="InterPro" id="IPR006182">
    <property type="entry name" value="FliF_N_dom"/>
</dbReference>
<evidence type="ECO:0000259" key="15">
    <source>
        <dbReference type="Pfam" id="PF01514"/>
    </source>
</evidence>
<dbReference type="PANTHER" id="PTHR30046:SF0">
    <property type="entry name" value="FLAGELLAR M-RING PROTEIN"/>
    <property type="match status" value="1"/>
</dbReference>
<dbReference type="Pfam" id="PF08345">
    <property type="entry name" value="YscJ_FliF_C"/>
    <property type="match status" value="1"/>
</dbReference>
<organism evidence="17 18">
    <name type="scientific">Pseudohongiella acticola</name>
    <dbReference type="NCBI Taxonomy" id="1524254"/>
    <lineage>
        <taxon>Bacteria</taxon>
        <taxon>Pseudomonadati</taxon>
        <taxon>Pseudomonadota</taxon>
        <taxon>Gammaproteobacteria</taxon>
        <taxon>Pseudomonadales</taxon>
        <taxon>Pseudohongiellaceae</taxon>
        <taxon>Pseudohongiella</taxon>
    </lineage>
</organism>
<keyword evidence="8 14" id="KW-1133">Transmembrane helix</keyword>
<dbReference type="AlphaFoldDB" id="A0A1E8CNK4"/>
<evidence type="ECO:0000256" key="4">
    <source>
        <dbReference type="ARBA" id="ARBA00007971"/>
    </source>
</evidence>
<reference evidence="18" key="1">
    <citation type="submission" date="2016-07" db="EMBL/GenBank/DDBJ databases">
        <authorList>
            <person name="Florea S."/>
            <person name="Webb J.S."/>
            <person name="Jaromczyk J."/>
            <person name="Schardl C.L."/>
        </authorList>
    </citation>
    <scope>NUCLEOTIDE SEQUENCE [LARGE SCALE GENOMIC DNA]</scope>
    <source>
        <strain evidence="18">KCTC 42131</strain>
    </source>
</reference>
<evidence type="ECO:0000256" key="12">
    <source>
        <dbReference type="PIRNR" id="PIRNR004862"/>
    </source>
</evidence>
<comment type="similarity">
    <text evidence="4 12">Belongs to the FliF family.</text>
</comment>
<evidence type="ECO:0000256" key="14">
    <source>
        <dbReference type="SAM" id="Phobius"/>
    </source>
</evidence>
<keyword evidence="17" id="KW-0282">Flagellum</keyword>
<feature type="transmembrane region" description="Helical" evidence="14">
    <location>
        <begin position="29"/>
        <end position="48"/>
    </location>
</feature>
<evidence type="ECO:0000256" key="9">
    <source>
        <dbReference type="ARBA" id="ARBA00023136"/>
    </source>
</evidence>
<dbReference type="EMBL" id="MASR01000001">
    <property type="protein sequence ID" value="OFE13865.1"/>
    <property type="molecule type" value="Genomic_DNA"/>
</dbReference>
<feature type="transmembrane region" description="Helical" evidence="14">
    <location>
        <begin position="443"/>
        <end position="465"/>
    </location>
</feature>
<evidence type="ECO:0000313" key="18">
    <source>
        <dbReference type="Proteomes" id="UP000175669"/>
    </source>
</evidence>
<dbReference type="STRING" id="1524254.PHACT_01905"/>
<dbReference type="NCBIfam" id="TIGR00206">
    <property type="entry name" value="fliF"/>
    <property type="match status" value="1"/>
</dbReference>
<dbReference type="PIRSF" id="PIRSF004862">
    <property type="entry name" value="FliF"/>
    <property type="match status" value="1"/>
</dbReference>
<evidence type="ECO:0000256" key="10">
    <source>
        <dbReference type="ARBA" id="ARBA00023143"/>
    </source>
</evidence>
<evidence type="ECO:0000256" key="5">
    <source>
        <dbReference type="ARBA" id="ARBA00017949"/>
    </source>
</evidence>
<dbReference type="PRINTS" id="PR01009">
    <property type="entry name" value="FLGMRINGFLIF"/>
</dbReference>
<evidence type="ECO:0000313" key="17">
    <source>
        <dbReference type="EMBL" id="OFE13865.1"/>
    </source>
</evidence>
<comment type="subunit">
    <text evidence="11">The basal body constitutes a major portion of the flagellar organelle and consists of four rings (L,P,S, and M) mounted on a central rod. The M ring is integral to the inner membrane of the cell and may be connected to the flagellar rod via the S ring. The S (supramembrane ring) lies just distal to the M ring. The L and P rings lie in the outer membrane and the periplasmic space, respectively.</text>
</comment>
<evidence type="ECO:0000256" key="7">
    <source>
        <dbReference type="ARBA" id="ARBA00022692"/>
    </source>
</evidence>
<dbReference type="GO" id="GO:0005886">
    <property type="term" value="C:plasma membrane"/>
    <property type="evidence" value="ECO:0007669"/>
    <property type="project" value="UniProtKB-SubCell"/>
</dbReference>
<keyword evidence="10 12" id="KW-0975">Bacterial flagellum</keyword>
<protein>
    <recommendedName>
        <fullName evidence="5 12">Flagellar M-ring protein</fullName>
    </recommendedName>
</protein>
<proteinExistence type="inferred from homology"/>
<keyword evidence="18" id="KW-1185">Reference proteome</keyword>
<dbReference type="Gene3D" id="3.30.300.30">
    <property type="match status" value="1"/>
</dbReference>
<name>A0A1E8CNK4_9GAMM</name>
<keyword evidence="6" id="KW-1003">Cell membrane</keyword>
<keyword evidence="7 14" id="KW-0812">Transmembrane</keyword>
<comment type="caution">
    <text evidence="17">The sequence shown here is derived from an EMBL/GenBank/DDBJ whole genome shotgun (WGS) entry which is preliminary data.</text>
</comment>
<dbReference type="GO" id="GO:0071973">
    <property type="term" value="P:bacterial-type flagellum-dependent cell motility"/>
    <property type="evidence" value="ECO:0007669"/>
    <property type="project" value="InterPro"/>
</dbReference>
<dbReference type="OrthoDB" id="8554211at2"/>
<evidence type="ECO:0000259" key="16">
    <source>
        <dbReference type="Pfam" id="PF08345"/>
    </source>
</evidence>
<dbReference type="GO" id="GO:0009431">
    <property type="term" value="C:bacterial-type flagellum basal body, MS ring"/>
    <property type="evidence" value="ECO:0007669"/>
    <property type="project" value="InterPro"/>
</dbReference>
<dbReference type="InterPro" id="IPR043427">
    <property type="entry name" value="YscJ/FliF"/>
</dbReference>
<feature type="domain" description="Flagellar M-ring N-terminal" evidence="15">
    <location>
        <begin position="50"/>
        <end position="225"/>
    </location>
</feature>
<evidence type="ECO:0000256" key="6">
    <source>
        <dbReference type="ARBA" id="ARBA00022475"/>
    </source>
</evidence>
<dbReference type="Pfam" id="PF01514">
    <property type="entry name" value="YscJ_FliF"/>
    <property type="match status" value="1"/>
</dbReference>
<sequence length="552" mass="59670">MVPTEGGQGSSYNTNFMKGFNRLNLARQAGLMIALAASIALGFSVVLWSQKESYQPLYPSMQGFDTSELVQVMDTSNVPYRIDPASGVLLVPSNSVDSIRLQVASAGITRDNGYGYEFLDQEQSLGTSQFMEENRYKRSMEGELQRTISSFRHVQSARVHLATPERSVFVRNSRKPTASVFLALHSGRQLSDIQVQSIANLVASSVPEMMPEDVTVVDQQGNLLSRTGENAEMMMASEQFAYVRRYEETLVGRVNRILHPLLGAGRFTAEVSADVDFTRTEQAAETFNPDASTVRSSQSLNERRSTGDVIAGIPGALSNQPPAAATTPETLADGGAQDDVATAQPENIRTQETRNYEVDRTISYTSNDPVSVRRLSVAVVIDEPTGEDAQGWSADDMERINALVRDAVGFSASRGDSVTVINKAFAQPELMTDEALPFWQASWFAPALRQAAAALFVLILVFGVLMPSLKRLTVAGGSARSGGDSGGEVGYADIKAEQKMKEDSVTLSGGDDILLAGPAESYERQLGAIKGLVAEDPARAAQVVKNWISNDG</sequence>
<evidence type="ECO:0000256" key="3">
    <source>
        <dbReference type="ARBA" id="ARBA00004651"/>
    </source>
</evidence>
<dbReference type="PANTHER" id="PTHR30046">
    <property type="entry name" value="FLAGELLAR M-RING PROTEIN"/>
    <property type="match status" value="1"/>
</dbReference>
<dbReference type="InterPro" id="IPR013556">
    <property type="entry name" value="Flag_M-ring_C"/>
</dbReference>
<feature type="region of interest" description="Disordered" evidence="13">
    <location>
        <begin position="310"/>
        <end position="334"/>
    </location>
</feature>
<accession>A0A1E8CNK4</accession>